<protein>
    <submittedName>
        <fullName evidence="2">DUF3021 domain-containing protein</fullName>
    </submittedName>
</protein>
<feature type="transmembrane region" description="Helical" evidence="1">
    <location>
        <begin position="112"/>
        <end position="130"/>
    </location>
</feature>
<feature type="transmembrane region" description="Helical" evidence="1">
    <location>
        <begin position="7"/>
        <end position="28"/>
    </location>
</feature>
<dbReference type="RefSeq" id="WP_168924544.1">
    <property type="nucleotide sequence ID" value="NZ_JAAXLJ010000004.1"/>
</dbReference>
<dbReference type="InterPro" id="IPR021560">
    <property type="entry name" value="DUF3021"/>
</dbReference>
<keyword evidence="1" id="KW-0812">Transmembrane</keyword>
<comment type="caution">
    <text evidence="2">The sequence shown here is derived from an EMBL/GenBank/DDBJ whole genome shotgun (WGS) entry which is preliminary data.</text>
</comment>
<dbReference type="Pfam" id="PF11457">
    <property type="entry name" value="DUF3021"/>
    <property type="match status" value="1"/>
</dbReference>
<gene>
    <name evidence="2" type="ORF">HC026_03170</name>
</gene>
<feature type="transmembrane region" description="Helical" evidence="1">
    <location>
        <begin position="86"/>
        <end position="106"/>
    </location>
</feature>
<organism evidence="2 3">
    <name type="scientific">Secundilactobacillus angelensis</name>
    <dbReference type="NCBI Taxonomy" id="2722706"/>
    <lineage>
        <taxon>Bacteria</taxon>
        <taxon>Bacillati</taxon>
        <taxon>Bacillota</taxon>
        <taxon>Bacilli</taxon>
        <taxon>Lactobacillales</taxon>
        <taxon>Lactobacillaceae</taxon>
        <taxon>Secundilactobacillus</taxon>
    </lineage>
</organism>
<name>A0ABX1KXG9_9LACO</name>
<keyword evidence="1" id="KW-0472">Membrane</keyword>
<dbReference type="EMBL" id="JAAXLJ010000004">
    <property type="protein sequence ID" value="NLR17920.1"/>
    <property type="molecule type" value="Genomic_DNA"/>
</dbReference>
<dbReference type="Proteomes" id="UP000763447">
    <property type="component" value="Unassembled WGS sequence"/>
</dbReference>
<proteinExistence type="predicted"/>
<feature type="transmembrane region" description="Helical" evidence="1">
    <location>
        <begin position="48"/>
        <end position="74"/>
    </location>
</feature>
<evidence type="ECO:0000313" key="2">
    <source>
        <dbReference type="EMBL" id="NLR17920.1"/>
    </source>
</evidence>
<reference evidence="2 3" key="1">
    <citation type="submission" date="2020-04" db="EMBL/GenBank/DDBJ databases">
        <title>A novel species of genus Lactobacillus that was isolated from fermented food Zha-chili.</title>
        <authorList>
            <person name="Zhang Z."/>
        </authorList>
    </citation>
    <scope>NUCLEOTIDE SEQUENCE [LARGE SCALE GENOMIC DNA]</scope>
    <source>
        <strain evidence="3">HBUAS51383</strain>
    </source>
</reference>
<sequence length="150" mass="16948">MKIIVRVISGAIVGVTIGFIIALVFSLLNQTTIFMPSTPAFVDRFSNNLMATLASAGLWALIGIVFDVASYLIFERSQWSITRQTVVHFVITYACFTPLAIIADWFPVQNYLISYTIEFVIIYVITWFISMQIAKAKVRRLNQLLSQKDS</sequence>
<evidence type="ECO:0000256" key="1">
    <source>
        <dbReference type="SAM" id="Phobius"/>
    </source>
</evidence>
<keyword evidence="1" id="KW-1133">Transmembrane helix</keyword>
<accession>A0ABX1KXG9</accession>
<keyword evidence="3" id="KW-1185">Reference proteome</keyword>
<evidence type="ECO:0000313" key="3">
    <source>
        <dbReference type="Proteomes" id="UP000763447"/>
    </source>
</evidence>